<dbReference type="EMBL" id="JPVN01000006">
    <property type="protein sequence ID" value="KGR79413.1"/>
    <property type="molecule type" value="Genomic_DNA"/>
</dbReference>
<reference evidence="1 2" key="1">
    <citation type="submission" date="2014-02" db="EMBL/GenBank/DDBJ databases">
        <title>Draft genome sequence of Lysinibacillus manganicus DSM 26584T.</title>
        <authorList>
            <person name="Zhang F."/>
            <person name="Wang G."/>
            <person name="Zhang L."/>
        </authorList>
    </citation>
    <scope>NUCLEOTIDE SEQUENCE [LARGE SCALE GENOMIC DNA]</scope>
    <source>
        <strain evidence="1 2">DSM 26584</strain>
    </source>
</reference>
<sequence>MGQDLAKLYAPYQIPTEIVELFKLEAELKKDELSLEMIGLRPIYEPYAYSITPVDCIPFAETGGDGIHFAFLTEFGKVNSLEEAPIICISPTNDPPIRLVAKNIRDFFDLVSSVPYAELLESIWDFNDEVKLNELIEEMEQDTPTDWKERRHAILNRVKQTFSAKEKQVVTYMKEILDKREKETVISTLDNLGIIGTLNPQASKQKFQFEHPLNQARLNSMKQFLHNANTVERLAFIRDANYYYVVAPGFDEDILHLISDLLVGLNLSAERERLNWRI</sequence>
<dbReference type="RefSeq" id="WP_052124028.1">
    <property type="nucleotide sequence ID" value="NZ_AVDA01000006.1"/>
</dbReference>
<dbReference type="eggNOG" id="ENOG5032VCJ">
    <property type="taxonomic scope" value="Bacteria"/>
</dbReference>
<accession>A0A0A3I9F3</accession>
<comment type="caution">
    <text evidence="1">The sequence shown here is derived from an EMBL/GenBank/DDBJ whole genome shotgun (WGS) entry which is preliminary data.</text>
</comment>
<name>A0A0A3I9F3_9BACL</name>
<dbReference type="Proteomes" id="UP000030416">
    <property type="component" value="Unassembled WGS sequence"/>
</dbReference>
<dbReference type="STRING" id="1384049.CD29_06890"/>
<gene>
    <name evidence="1" type="ORF">CD29_06890</name>
</gene>
<dbReference type="OrthoDB" id="264488at2"/>
<dbReference type="AlphaFoldDB" id="A0A0A3I9F3"/>
<organism evidence="1 2">
    <name type="scientific">Ureibacillus manganicus DSM 26584</name>
    <dbReference type="NCBI Taxonomy" id="1384049"/>
    <lineage>
        <taxon>Bacteria</taxon>
        <taxon>Bacillati</taxon>
        <taxon>Bacillota</taxon>
        <taxon>Bacilli</taxon>
        <taxon>Bacillales</taxon>
        <taxon>Caryophanaceae</taxon>
        <taxon>Ureibacillus</taxon>
    </lineage>
</organism>
<keyword evidence="2" id="KW-1185">Reference proteome</keyword>
<protein>
    <submittedName>
        <fullName evidence="1">Uncharacterized protein</fullName>
    </submittedName>
</protein>
<evidence type="ECO:0000313" key="1">
    <source>
        <dbReference type="EMBL" id="KGR79413.1"/>
    </source>
</evidence>
<proteinExistence type="predicted"/>
<evidence type="ECO:0000313" key="2">
    <source>
        <dbReference type="Proteomes" id="UP000030416"/>
    </source>
</evidence>